<gene>
    <name evidence="4" type="ORF">K0M31_008008</name>
</gene>
<feature type="compositionally biased region" description="Low complexity" evidence="2">
    <location>
        <begin position="420"/>
        <end position="431"/>
    </location>
</feature>
<dbReference type="AlphaFoldDB" id="A0AA40GCK9"/>
<evidence type="ECO:0000313" key="5">
    <source>
        <dbReference type="Proteomes" id="UP001177670"/>
    </source>
</evidence>
<evidence type="ECO:0000256" key="2">
    <source>
        <dbReference type="SAM" id="MobiDB-lite"/>
    </source>
</evidence>
<evidence type="ECO:0000313" key="4">
    <source>
        <dbReference type="EMBL" id="KAK1135237.1"/>
    </source>
</evidence>
<dbReference type="PANTHER" id="PTHR22940:SF4">
    <property type="entry name" value="PROTEIN TIMELESS HOMOLOG"/>
    <property type="match status" value="1"/>
</dbReference>
<feature type="region of interest" description="Disordered" evidence="2">
    <location>
        <begin position="385"/>
        <end position="448"/>
    </location>
</feature>
<protein>
    <recommendedName>
        <fullName evidence="3">Timeless C-terminal domain-containing protein</fullName>
    </recommendedName>
</protein>
<comment type="similarity">
    <text evidence="1">Belongs to the timeless family.</text>
</comment>
<dbReference type="GO" id="GO:0006281">
    <property type="term" value="P:DNA repair"/>
    <property type="evidence" value="ECO:0007669"/>
    <property type="project" value="TreeGrafter"/>
</dbReference>
<feature type="compositionally biased region" description="Basic and acidic residues" evidence="2">
    <location>
        <begin position="618"/>
        <end position="630"/>
    </location>
</feature>
<dbReference type="PANTHER" id="PTHR22940">
    <property type="entry name" value="TIMEOUT/TIMELESS-2"/>
    <property type="match status" value="1"/>
</dbReference>
<dbReference type="GO" id="GO:0009649">
    <property type="term" value="P:entrainment of circadian clock"/>
    <property type="evidence" value="ECO:0007669"/>
    <property type="project" value="TreeGrafter"/>
</dbReference>
<dbReference type="GO" id="GO:0043111">
    <property type="term" value="P:replication fork arrest"/>
    <property type="evidence" value="ECO:0007669"/>
    <property type="project" value="TreeGrafter"/>
</dbReference>
<evidence type="ECO:0000256" key="1">
    <source>
        <dbReference type="ARBA" id="ARBA00008174"/>
    </source>
</evidence>
<evidence type="ECO:0000259" key="3">
    <source>
        <dbReference type="Pfam" id="PF05029"/>
    </source>
</evidence>
<dbReference type="GO" id="GO:0031298">
    <property type="term" value="C:replication fork protection complex"/>
    <property type="evidence" value="ECO:0007669"/>
    <property type="project" value="TreeGrafter"/>
</dbReference>
<comment type="caution">
    <text evidence="4">The sequence shown here is derived from an EMBL/GenBank/DDBJ whole genome shotgun (WGS) entry which is preliminary data.</text>
</comment>
<dbReference type="Proteomes" id="UP001177670">
    <property type="component" value="Unassembled WGS sequence"/>
</dbReference>
<dbReference type="InterPro" id="IPR044998">
    <property type="entry name" value="Timeless"/>
</dbReference>
<feature type="domain" description="Timeless C-terminal" evidence="3">
    <location>
        <begin position="457"/>
        <end position="539"/>
    </location>
</feature>
<name>A0AA40GCK9_9HYME</name>
<dbReference type="EMBL" id="JAHYIQ010000002">
    <property type="protein sequence ID" value="KAK1135237.1"/>
    <property type="molecule type" value="Genomic_DNA"/>
</dbReference>
<feature type="region of interest" description="Disordered" evidence="2">
    <location>
        <begin position="669"/>
        <end position="742"/>
    </location>
</feature>
<proteinExistence type="inferred from homology"/>
<dbReference type="InterPro" id="IPR007725">
    <property type="entry name" value="TIMELESS_C"/>
</dbReference>
<feature type="region of interest" description="Disordered" evidence="2">
    <location>
        <begin position="587"/>
        <end position="650"/>
    </location>
</feature>
<feature type="compositionally biased region" description="Polar residues" evidence="2">
    <location>
        <begin position="607"/>
        <end position="616"/>
    </location>
</feature>
<feature type="compositionally biased region" description="Basic residues" evidence="2">
    <location>
        <begin position="385"/>
        <end position="395"/>
    </location>
</feature>
<sequence length="742" mass="85615">MYVYVHRDIVSNISKSFDGTSSNVFSSATLVQICSPSVEFETLTILVSMNYIITLSHLTGLYLGIRSVSIDLTEFQINPLEVYAVVDEEPAAESEAHEDGIVERLLNNVSEEEDEEENAPNQYSTVVETDFKFSEFVQRFANVKIVRAMFILLQQFDKNTDEVNHYVNKMLHRIAWDCKMPGMMFQASMFRVFQRILESRYHGHKELQKFAVFIIRRFIEVAQKNRKAYMELFFWKTTRDATEVVEGYNAETDNKKVSRSLWTETQEDELRTLFMEHQTNKYPQDVVDWILEHINQERTRRGIIKKLKEMCLIVNSKAVRSQVQKRLPKEWSESEVAQLTELWGELKHDDDPIDLIFNSLTIKRPKPKIKEKLLELGLATDCKEFRKKRSRKSNHGKSSWETRSASNSDEDESSDEEAGKSSSNKNRASNKPADKETKKTTRKRPTMIYTNEQLSGLLKDVMDKNMNEALEWLKESLLDVLDDRDEESTEGIPLVPLTDYSSAAMDSPSFQKLIRAMGFTPPADEQESYWRIPYNMPASLIQKRCDLIESVLRRNFVFEVPDSDDKSSESENEDVLENIKKYFALKDEPRPSTSRNVDSEISDRSESNSTKKTALRTSIERIDTEIKEAEAGNSQSVEKSNSGKGKSGGRIVNIIYDSSDSELEIIKTNEDDGKRFRSDGSDKENETVKKRRLLDSDEEEPLMSQDTKKRHSKTIISDDEEERSVKQRNQQSASIIISDDED</sequence>
<accession>A0AA40GCK9</accession>
<keyword evidence="5" id="KW-1185">Reference proteome</keyword>
<reference evidence="4" key="1">
    <citation type="submission" date="2021-10" db="EMBL/GenBank/DDBJ databases">
        <title>Melipona bicolor Genome sequencing and assembly.</title>
        <authorList>
            <person name="Araujo N.S."/>
            <person name="Arias M.C."/>
        </authorList>
    </citation>
    <scope>NUCLEOTIDE SEQUENCE</scope>
    <source>
        <strain evidence="4">USP_2M_L1-L4_2017</strain>
        <tissue evidence="4">Whole body</tissue>
    </source>
</reference>
<dbReference type="Pfam" id="PF26019">
    <property type="entry name" value="HTH_TIMELESS"/>
    <property type="match status" value="1"/>
</dbReference>
<dbReference type="GO" id="GO:0003677">
    <property type="term" value="F:DNA binding"/>
    <property type="evidence" value="ECO:0007669"/>
    <property type="project" value="TreeGrafter"/>
</dbReference>
<feature type="compositionally biased region" description="Basic and acidic residues" evidence="2">
    <location>
        <begin position="669"/>
        <end position="688"/>
    </location>
</feature>
<feature type="compositionally biased region" description="Basic and acidic residues" evidence="2">
    <location>
        <begin position="597"/>
        <end position="606"/>
    </location>
</feature>
<dbReference type="Pfam" id="PF05029">
    <property type="entry name" value="TIMELESS_C"/>
    <property type="match status" value="1"/>
</dbReference>
<dbReference type="GO" id="GO:0000076">
    <property type="term" value="P:DNA replication checkpoint signaling"/>
    <property type="evidence" value="ECO:0007669"/>
    <property type="project" value="TreeGrafter"/>
</dbReference>
<organism evidence="4 5">
    <name type="scientific">Melipona bicolor</name>
    <dbReference type="NCBI Taxonomy" id="60889"/>
    <lineage>
        <taxon>Eukaryota</taxon>
        <taxon>Metazoa</taxon>
        <taxon>Ecdysozoa</taxon>
        <taxon>Arthropoda</taxon>
        <taxon>Hexapoda</taxon>
        <taxon>Insecta</taxon>
        <taxon>Pterygota</taxon>
        <taxon>Neoptera</taxon>
        <taxon>Endopterygota</taxon>
        <taxon>Hymenoptera</taxon>
        <taxon>Apocrita</taxon>
        <taxon>Aculeata</taxon>
        <taxon>Apoidea</taxon>
        <taxon>Anthophila</taxon>
        <taxon>Apidae</taxon>
        <taxon>Melipona</taxon>
    </lineage>
</organism>